<evidence type="ECO:0000313" key="3">
    <source>
        <dbReference type="Proteomes" id="UP000070544"/>
    </source>
</evidence>
<name>A0A139AZR9_GONPJ</name>
<dbReference type="EMBL" id="KQ965731">
    <property type="protein sequence ID" value="KXS22204.1"/>
    <property type="molecule type" value="Genomic_DNA"/>
</dbReference>
<dbReference type="Proteomes" id="UP000070544">
    <property type="component" value="Unassembled WGS sequence"/>
</dbReference>
<dbReference type="AlphaFoldDB" id="A0A139AZR9"/>
<protein>
    <submittedName>
        <fullName evidence="2">Uncharacterized protein</fullName>
    </submittedName>
</protein>
<organism evidence="2 3">
    <name type="scientific">Gonapodya prolifera (strain JEL478)</name>
    <name type="common">Monoblepharis prolifera</name>
    <dbReference type="NCBI Taxonomy" id="1344416"/>
    <lineage>
        <taxon>Eukaryota</taxon>
        <taxon>Fungi</taxon>
        <taxon>Fungi incertae sedis</taxon>
        <taxon>Chytridiomycota</taxon>
        <taxon>Chytridiomycota incertae sedis</taxon>
        <taxon>Monoblepharidomycetes</taxon>
        <taxon>Monoblepharidales</taxon>
        <taxon>Gonapodyaceae</taxon>
        <taxon>Gonapodya</taxon>
    </lineage>
</organism>
<reference evidence="2 3" key="1">
    <citation type="journal article" date="2015" name="Genome Biol. Evol.">
        <title>Phylogenomic analyses indicate that early fungi evolved digesting cell walls of algal ancestors of land plants.</title>
        <authorList>
            <person name="Chang Y."/>
            <person name="Wang S."/>
            <person name="Sekimoto S."/>
            <person name="Aerts A.L."/>
            <person name="Choi C."/>
            <person name="Clum A."/>
            <person name="LaButti K.M."/>
            <person name="Lindquist E.A."/>
            <person name="Yee Ngan C."/>
            <person name="Ohm R.A."/>
            <person name="Salamov A.A."/>
            <person name="Grigoriev I.V."/>
            <person name="Spatafora J.W."/>
            <person name="Berbee M.L."/>
        </authorList>
    </citation>
    <scope>NUCLEOTIDE SEQUENCE [LARGE SCALE GENOMIC DNA]</scope>
    <source>
        <strain evidence="2 3">JEL478</strain>
    </source>
</reference>
<accession>A0A139AZR9</accession>
<gene>
    <name evidence="2" type="ORF">M427DRAFT_167038</name>
</gene>
<keyword evidence="3" id="KW-1185">Reference proteome</keyword>
<feature type="region of interest" description="Disordered" evidence="1">
    <location>
        <begin position="275"/>
        <end position="302"/>
    </location>
</feature>
<evidence type="ECO:0000313" key="2">
    <source>
        <dbReference type="EMBL" id="KXS22204.1"/>
    </source>
</evidence>
<feature type="region of interest" description="Disordered" evidence="1">
    <location>
        <begin position="329"/>
        <end position="383"/>
    </location>
</feature>
<sequence>MFFNSGIAIHINAIKDQASKLYYGFAKVETTPAAAVPTPPMPLAFDIRKVPRDQLRSKISEFYVLMRPHLGFRSEFRPQLNPSGPFADPLRESKKSHTDAMKYEPQHISRILRGDPPVLRHARMPEEEETRLGKSSFSSPWRPRNRGGAEEPVHAQTLTETEEMPVEPSGGQRHQTFSDRSRTMSGRLMRAKGKSLMQARAPPLTQVLGGTAARFVVVAASGWSLSDIMTGRAEQEVREARQSAVKRLASGEFPASQSSFPERPDFQAFQDALETDQSRELSERNVDGPEMDRSDTPAPWDREIARGNMENDHLADEVIGAEEMDWSPPLFDQMDQKLSPPDSSTLRVHHLNSDSGEMEVDQESRRWDPGLPSPPMSPSINSDAASFRTDVEANTPLESHDTLVLPKHVVAHNGVEHRLPEDSDTDMIANSPPLVTLPEPLDVLSLRRQVTHLLRVPPRQYRAETVILTLKEGIRVLTSANKLEGWERLALLKHVMGLSIGMRRPLGSDFEHLTQ</sequence>
<evidence type="ECO:0000256" key="1">
    <source>
        <dbReference type="SAM" id="MobiDB-lite"/>
    </source>
</evidence>
<feature type="compositionally biased region" description="Basic and acidic residues" evidence="1">
    <location>
        <begin position="276"/>
        <end position="302"/>
    </location>
</feature>
<proteinExistence type="predicted"/>
<feature type="region of interest" description="Disordered" evidence="1">
    <location>
        <begin position="124"/>
        <end position="184"/>
    </location>
</feature>